<reference evidence="7 8" key="1">
    <citation type="journal article" date="2023" name="G3 (Bethesda)">
        <title>A chromosome-level genome assembly of Zasmidium syzygii isolated from banana leaves.</title>
        <authorList>
            <person name="van Westerhoven A.C."/>
            <person name="Mehrabi R."/>
            <person name="Talebi R."/>
            <person name="Steentjes M.B.F."/>
            <person name="Corcolon B."/>
            <person name="Chong P.A."/>
            <person name="Kema G.H.J."/>
            <person name="Seidl M.F."/>
        </authorList>
    </citation>
    <scope>NUCLEOTIDE SEQUENCE [LARGE SCALE GENOMIC DNA]</scope>
    <source>
        <strain evidence="7 8">P124</strain>
    </source>
</reference>
<dbReference type="Pfam" id="PF12634">
    <property type="entry name" value="Inp1"/>
    <property type="match status" value="1"/>
</dbReference>
<proteinExistence type="inferred from homology"/>
<organism evidence="7 8">
    <name type="scientific">Zasmidium cellare</name>
    <name type="common">Wine cellar mold</name>
    <name type="synonym">Racodium cellare</name>
    <dbReference type="NCBI Taxonomy" id="395010"/>
    <lineage>
        <taxon>Eukaryota</taxon>
        <taxon>Fungi</taxon>
        <taxon>Dikarya</taxon>
        <taxon>Ascomycota</taxon>
        <taxon>Pezizomycotina</taxon>
        <taxon>Dothideomycetes</taxon>
        <taxon>Dothideomycetidae</taxon>
        <taxon>Mycosphaerellales</taxon>
        <taxon>Mycosphaerellaceae</taxon>
        <taxon>Zasmidium</taxon>
    </lineage>
</organism>
<feature type="compositionally biased region" description="Polar residues" evidence="6">
    <location>
        <begin position="550"/>
        <end position="561"/>
    </location>
</feature>
<comment type="function">
    <text evidence="1">Required for peroxisome inheritance.</text>
</comment>
<feature type="compositionally biased region" description="Low complexity" evidence="6">
    <location>
        <begin position="323"/>
        <end position="335"/>
    </location>
</feature>
<evidence type="ECO:0000256" key="4">
    <source>
        <dbReference type="ARBA" id="ARBA00021397"/>
    </source>
</evidence>
<dbReference type="EMBL" id="JAXOVC010000008">
    <property type="protein sequence ID" value="KAK4498159.1"/>
    <property type="molecule type" value="Genomic_DNA"/>
</dbReference>
<feature type="compositionally biased region" description="Polar residues" evidence="6">
    <location>
        <begin position="438"/>
        <end position="454"/>
    </location>
</feature>
<keyword evidence="5" id="KW-0472">Membrane</keyword>
<feature type="region of interest" description="Disordered" evidence="6">
    <location>
        <begin position="61"/>
        <end position="86"/>
    </location>
</feature>
<feature type="region of interest" description="Disordered" evidence="6">
    <location>
        <begin position="1"/>
        <end position="21"/>
    </location>
</feature>
<dbReference type="InterPro" id="IPR024758">
    <property type="entry name" value="Inp1"/>
</dbReference>
<evidence type="ECO:0000256" key="6">
    <source>
        <dbReference type="SAM" id="MobiDB-lite"/>
    </source>
</evidence>
<gene>
    <name evidence="7" type="ORF">PRZ48_010815</name>
</gene>
<feature type="region of interest" description="Disordered" evidence="6">
    <location>
        <begin position="219"/>
        <end position="384"/>
    </location>
</feature>
<evidence type="ECO:0000313" key="7">
    <source>
        <dbReference type="EMBL" id="KAK4498159.1"/>
    </source>
</evidence>
<feature type="region of interest" description="Disordered" evidence="6">
    <location>
        <begin position="417"/>
        <end position="567"/>
    </location>
</feature>
<comment type="subcellular location">
    <subcellularLocation>
        <location evidence="2">Peroxisome membrane</location>
        <topology evidence="2">Peripheral membrane protein</topology>
    </subcellularLocation>
</comment>
<keyword evidence="8" id="KW-1185">Reference proteome</keyword>
<evidence type="ECO:0000256" key="3">
    <source>
        <dbReference type="ARBA" id="ARBA00010707"/>
    </source>
</evidence>
<sequence length="741" mass="79269">MSTTAPSTPENTPRKVALNRSFTLPAKVATSSRTNPSAEIGAAEGIETLYVHPNGKVIKFTSAGASRPGSSAGTPSPSSGNNGKLPWATLTEQTLAAGPLEIYRVPGSVSFLHSGALLHAILPRSNCWCVDGVSKFAMRVLPDTYYRIELPGDTPEDLEKAEECKETLKKVLHYERTPCPFARTFTVDIPEEIEVKKTRRRRSHGAARKWKLDRAYSWKPEDGVEPPRGGSEESSGSAAASDEEGLSSNDDTRSGASESRDTINELPIQTPSRPSVKERARGFNLRSVTAPAQVPAQATPASTLRSSIPIDARLQPRDRSRSPGQEAEAPAQAAGDEPLGRTSLRPFQSIPTDMPPSPPDSSAGLDFRDTEHPPRTAFLDASTPVDVHATTNSARDTDLSVNSAPALQKDCVDEVAKDAVGRSESSLPHPDQLDSAASAVQNSEAEDGTPNSILIASAEPHEEDIFVTASIREDFNQERGDHAVHESHDSQILEAGGNGDQSASLSQNGERCENEPETTIDNAAGGEQSESPQDDVAFGEPGNDEDQNDVSEGQPTSSIQEPSKPDPYAQIQARIQARRSIGGTTSFHPTRKSPTRQSTSSTASSASLSSMRSGLSRRSGPSQPQQQALASALVRKACAVFLGPPAHLVVIMLKIAARFAKGALPSSLMFESPAGMAKRVPGSFDLEGSDVEDFDLDDMDWEEDDFGVPLRSPIRLAAMGDAVSRELGDDSMLRERKAWDG</sequence>
<feature type="compositionally biased region" description="Polar residues" evidence="6">
    <location>
        <begin position="1"/>
        <end position="11"/>
    </location>
</feature>
<dbReference type="Proteomes" id="UP001305779">
    <property type="component" value="Unassembled WGS sequence"/>
</dbReference>
<feature type="compositionally biased region" description="Low complexity" evidence="6">
    <location>
        <begin position="61"/>
        <end position="83"/>
    </location>
</feature>
<feature type="compositionally biased region" description="Low complexity" evidence="6">
    <location>
        <begin position="287"/>
        <end position="303"/>
    </location>
</feature>
<feature type="compositionally biased region" description="Basic and acidic residues" evidence="6">
    <location>
        <begin position="471"/>
        <end position="491"/>
    </location>
</feature>
<feature type="compositionally biased region" description="Polar residues" evidence="6">
    <location>
        <begin position="500"/>
        <end position="509"/>
    </location>
</feature>
<protein>
    <recommendedName>
        <fullName evidence="4">Inheritance of peroxisomes protein 1</fullName>
    </recommendedName>
</protein>
<name>A0ABR0E9Q5_ZASCE</name>
<evidence type="ECO:0000313" key="8">
    <source>
        <dbReference type="Proteomes" id="UP001305779"/>
    </source>
</evidence>
<evidence type="ECO:0000256" key="2">
    <source>
        <dbReference type="ARBA" id="ARBA00004421"/>
    </source>
</evidence>
<comment type="caution">
    <text evidence="7">The sequence shown here is derived from an EMBL/GenBank/DDBJ whole genome shotgun (WGS) entry which is preliminary data.</text>
</comment>
<evidence type="ECO:0000256" key="5">
    <source>
        <dbReference type="ARBA" id="ARBA00023136"/>
    </source>
</evidence>
<feature type="compositionally biased region" description="Low complexity" evidence="6">
    <location>
        <begin position="595"/>
        <end position="627"/>
    </location>
</feature>
<feature type="region of interest" description="Disordered" evidence="6">
    <location>
        <begin position="581"/>
        <end position="627"/>
    </location>
</feature>
<feature type="compositionally biased region" description="Basic and acidic residues" evidence="6">
    <location>
        <begin position="250"/>
        <end position="263"/>
    </location>
</feature>
<evidence type="ECO:0000256" key="1">
    <source>
        <dbReference type="ARBA" id="ARBA00003594"/>
    </source>
</evidence>
<comment type="similarity">
    <text evidence="3">Belongs to the INP1 family.</text>
</comment>
<accession>A0ABR0E9Q5</accession>